<dbReference type="Proteomes" id="UP000051530">
    <property type="component" value="Unassembled WGS sequence"/>
</dbReference>
<gene>
    <name evidence="1" type="ORF">M153_7300027404</name>
</gene>
<name>A0A0R0M5X1_9MICR</name>
<organism evidence="1 2">
    <name type="scientific">Pseudoloma neurophilia</name>
    <dbReference type="NCBI Taxonomy" id="146866"/>
    <lineage>
        <taxon>Eukaryota</taxon>
        <taxon>Fungi</taxon>
        <taxon>Fungi incertae sedis</taxon>
        <taxon>Microsporidia</taxon>
        <taxon>Pseudoloma</taxon>
    </lineage>
</organism>
<sequence>MFSKNELFKTTSEELEVSHLTVTKIQSEYRSLSEIYYDYEPLVLCGLNLIM</sequence>
<proteinExistence type="predicted"/>
<accession>A0A0R0M5X1</accession>
<reference evidence="1 2" key="1">
    <citation type="submission" date="2015-07" db="EMBL/GenBank/DDBJ databases">
        <title>The genome of Pseudoloma neurophilia, a relevant intracellular parasite of the zebrafish.</title>
        <authorList>
            <person name="Ndikumana S."/>
            <person name="Pelin A."/>
            <person name="Sanders J."/>
            <person name="Corradi N."/>
        </authorList>
    </citation>
    <scope>NUCLEOTIDE SEQUENCE [LARGE SCALE GENOMIC DNA]</scope>
    <source>
        <strain evidence="1 2">MK1</strain>
    </source>
</reference>
<dbReference type="VEuPathDB" id="MicrosporidiaDB:M153_7300027404"/>
<keyword evidence="2" id="KW-1185">Reference proteome</keyword>
<evidence type="ECO:0000313" key="1">
    <source>
        <dbReference type="EMBL" id="KRH94990.1"/>
    </source>
</evidence>
<evidence type="ECO:0000313" key="2">
    <source>
        <dbReference type="Proteomes" id="UP000051530"/>
    </source>
</evidence>
<dbReference type="EMBL" id="LGUB01000012">
    <property type="protein sequence ID" value="KRH94990.1"/>
    <property type="molecule type" value="Genomic_DNA"/>
</dbReference>
<comment type="caution">
    <text evidence="1">The sequence shown here is derived from an EMBL/GenBank/DDBJ whole genome shotgun (WGS) entry which is preliminary data.</text>
</comment>
<dbReference type="AlphaFoldDB" id="A0A0R0M5X1"/>
<protein>
    <submittedName>
        <fullName evidence="1">Uncharacterized protein</fullName>
    </submittedName>
</protein>